<feature type="transmembrane region" description="Helical" evidence="1">
    <location>
        <begin position="64"/>
        <end position="96"/>
    </location>
</feature>
<dbReference type="STRING" id="1814289.SAMN05216410_0974"/>
<accession>A0A1G6HF26</accession>
<keyword evidence="3" id="KW-1185">Reference proteome</keyword>
<keyword evidence="1" id="KW-0472">Membrane</keyword>
<gene>
    <name evidence="2" type="ORF">SAMN05216410_0974</name>
</gene>
<dbReference type="EMBL" id="FMYH01000001">
    <property type="protein sequence ID" value="SDB92821.1"/>
    <property type="molecule type" value="Genomic_DNA"/>
</dbReference>
<dbReference type="OrthoDB" id="3267263at2"/>
<keyword evidence="1" id="KW-1133">Transmembrane helix</keyword>
<evidence type="ECO:0000313" key="3">
    <source>
        <dbReference type="Proteomes" id="UP000199039"/>
    </source>
</evidence>
<dbReference type="RefSeq" id="WP_093181174.1">
    <property type="nucleotide sequence ID" value="NZ_FMYH01000001.1"/>
</dbReference>
<dbReference type="Proteomes" id="UP000199039">
    <property type="component" value="Unassembled WGS sequence"/>
</dbReference>
<name>A0A1G6HF26_9MICO</name>
<evidence type="ECO:0000256" key="1">
    <source>
        <dbReference type="SAM" id="Phobius"/>
    </source>
</evidence>
<evidence type="ECO:0000313" key="2">
    <source>
        <dbReference type="EMBL" id="SDB92821.1"/>
    </source>
</evidence>
<protein>
    <recommendedName>
        <fullName evidence="4">DoxX protein</fullName>
    </recommendedName>
</protein>
<sequence>MARLLRRLPLRLAAGAFVLNSGIGKVSLDADSAKGLQSMGANILPQLRELDPEAFGKLLSRGEIAVGAALLAPFVPTAVAGIALTGFAGALVGMYLRTPGMTQPDGVRPTQQGIALAKDVWLLAIGLSLTIDGLTSRKR</sequence>
<dbReference type="AlphaFoldDB" id="A0A1G6HF26"/>
<reference evidence="2 3" key="1">
    <citation type="submission" date="2016-09" db="EMBL/GenBank/DDBJ databases">
        <authorList>
            <person name="Capua I."/>
            <person name="De Benedictis P."/>
            <person name="Joannis T."/>
            <person name="Lombin L.H."/>
            <person name="Cattoli G."/>
        </authorList>
    </citation>
    <scope>NUCLEOTIDE SEQUENCE [LARGE SCALE GENOMIC DNA]</scope>
    <source>
        <strain evidence="2 3">ISLP-3</strain>
    </source>
</reference>
<keyword evidence="1" id="KW-0812">Transmembrane</keyword>
<organism evidence="2 3">
    <name type="scientific">Sanguibacter gelidistatuariae</name>
    <dbReference type="NCBI Taxonomy" id="1814289"/>
    <lineage>
        <taxon>Bacteria</taxon>
        <taxon>Bacillati</taxon>
        <taxon>Actinomycetota</taxon>
        <taxon>Actinomycetes</taxon>
        <taxon>Micrococcales</taxon>
        <taxon>Sanguibacteraceae</taxon>
        <taxon>Sanguibacter</taxon>
    </lineage>
</organism>
<proteinExistence type="predicted"/>
<evidence type="ECO:0008006" key="4">
    <source>
        <dbReference type="Google" id="ProtNLM"/>
    </source>
</evidence>